<evidence type="ECO:0000259" key="3">
    <source>
        <dbReference type="Pfam" id="PF13847"/>
    </source>
</evidence>
<keyword evidence="5" id="KW-0808">Transferase</keyword>
<proteinExistence type="predicted"/>
<feature type="binding site" evidence="2">
    <location>
        <begin position="120"/>
        <end position="121"/>
    </location>
    <ligand>
        <name>S-adenosyl-L-methionine</name>
        <dbReference type="ChEBI" id="CHEBI:59789"/>
    </ligand>
</feature>
<protein>
    <submittedName>
        <fullName evidence="5">Methyltransferase domain protein</fullName>
    </submittedName>
</protein>
<gene>
    <name evidence="5" type="ORF">PROSTU_02817</name>
</gene>
<dbReference type="PANTHER" id="PTHR43460:SF1">
    <property type="entry name" value="METHYLTRANSFERASE TYPE 11 DOMAIN-CONTAINING PROTEIN"/>
    <property type="match status" value="1"/>
</dbReference>
<name>A0AA87CR55_PROST</name>
<reference evidence="6" key="1">
    <citation type="submission" date="2008-04" db="EMBL/GenBank/DDBJ databases">
        <title>Draft genome sequence of Providencia stuartii (ATCC 25827).</title>
        <authorList>
            <person name="Sudarsanam P."/>
            <person name="Ley R."/>
            <person name="Guruge J."/>
            <person name="Turnbaugh P.J."/>
            <person name="Mahowald M."/>
            <person name="Liep D."/>
            <person name="Gordon J."/>
        </authorList>
    </citation>
    <scope>NUCLEOTIDE SEQUENCE [LARGE SCALE GENOMIC DNA]</scope>
    <source>
        <strain evidence="6">ATCC 25827</strain>
    </source>
</reference>
<dbReference type="InterPro" id="IPR052939">
    <property type="entry name" value="23S_rRNA_MeTrnsfrase_RlmA"/>
</dbReference>
<keyword evidence="5" id="KW-0489">Methyltransferase</keyword>
<dbReference type="CDD" id="cd02440">
    <property type="entry name" value="AdoMet_MTases"/>
    <property type="match status" value="1"/>
</dbReference>
<feature type="binding site" evidence="1">
    <location>
        <position position="45"/>
    </location>
    <ligand>
        <name>Zn(2+)</name>
        <dbReference type="ChEBI" id="CHEBI:29105"/>
    </ligand>
</feature>
<dbReference type="FunFam" id="3.40.50.150:FF:000163">
    <property type="entry name" value="23S rRNA methyltransferase A"/>
    <property type="match status" value="1"/>
</dbReference>
<feature type="domain" description="23S rRNA (guanine(745)-N(1))-methyltransferase N-terminal" evidence="4">
    <location>
        <begin position="27"/>
        <end position="70"/>
    </location>
</feature>
<evidence type="ECO:0000256" key="2">
    <source>
        <dbReference type="PIRSR" id="PIRSR018249-2"/>
    </source>
</evidence>
<dbReference type="Proteomes" id="UP000004506">
    <property type="component" value="Unassembled WGS sequence"/>
</dbReference>
<dbReference type="PANTHER" id="PTHR43460">
    <property type="entry name" value="METHYLTRANSFERASE"/>
    <property type="match status" value="1"/>
</dbReference>
<feature type="binding site" evidence="2">
    <location>
        <position position="211"/>
    </location>
    <ligand>
        <name>S-adenosyl-L-methionine</name>
        <dbReference type="ChEBI" id="CHEBI:59789"/>
    </ligand>
</feature>
<keyword evidence="1" id="KW-0479">Metal-binding</keyword>
<evidence type="ECO:0000313" key="5">
    <source>
        <dbReference type="EMBL" id="EDU59626.1"/>
    </source>
</evidence>
<feature type="binding site" evidence="1">
    <location>
        <position position="49"/>
    </location>
    <ligand>
        <name>Zn(2+)</name>
        <dbReference type="ChEBI" id="CHEBI:29105"/>
    </ligand>
</feature>
<keyword evidence="2" id="KW-0949">S-adenosyl-L-methionine</keyword>
<dbReference type="InterPro" id="IPR025714">
    <property type="entry name" value="Methyltranfer_dom"/>
</dbReference>
<keyword evidence="1" id="KW-0862">Zinc</keyword>
<dbReference type="EMBL" id="ABJD02000101">
    <property type="protein sequence ID" value="EDU59626.1"/>
    <property type="molecule type" value="Genomic_DNA"/>
</dbReference>
<dbReference type="SUPFAM" id="SSF53335">
    <property type="entry name" value="S-adenosyl-L-methionine-dependent methyltransferases"/>
    <property type="match status" value="1"/>
</dbReference>
<dbReference type="InterPro" id="IPR029063">
    <property type="entry name" value="SAM-dependent_MTases_sf"/>
</dbReference>
<feature type="domain" description="Methyltransferase" evidence="3">
    <location>
        <begin position="109"/>
        <end position="224"/>
    </location>
</feature>
<reference evidence="6" key="2">
    <citation type="submission" date="2008-04" db="EMBL/GenBank/DDBJ databases">
        <title>Draft genome sequence of Providencia stuartii(ATCC 25827).</title>
        <authorList>
            <person name="Sudarsanam P."/>
            <person name="Ley R."/>
            <person name="Guruge J."/>
            <person name="Turnbaugh P.J."/>
            <person name="Mahowald M."/>
            <person name="Liep D."/>
            <person name="Gordon J."/>
        </authorList>
    </citation>
    <scope>NUCLEOTIDE SEQUENCE [LARGE SCALE GENOMIC DNA]</scope>
    <source>
        <strain evidence="6">ATCC 25827</strain>
    </source>
</reference>
<dbReference type="InterPro" id="IPR016718">
    <property type="entry name" value="rRNA_m1G-MeTrfase_A_prd"/>
</dbReference>
<organism evidence="5 6">
    <name type="scientific">Providencia stuartii ATCC 25827</name>
    <dbReference type="NCBI Taxonomy" id="471874"/>
    <lineage>
        <taxon>Bacteria</taxon>
        <taxon>Pseudomonadati</taxon>
        <taxon>Pseudomonadota</taxon>
        <taxon>Gammaproteobacteria</taxon>
        <taxon>Enterobacterales</taxon>
        <taxon>Morganellaceae</taxon>
        <taxon>Providencia</taxon>
    </lineage>
</organism>
<feature type="binding site" evidence="2">
    <location>
        <position position="91"/>
    </location>
    <ligand>
        <name>S-adenosyl-L-methionine</name>
        <dbReference type="ChEBI" id="CHEBI:59789"/>
    </ligand>
</feature>
<evidence type="ECO:0000259" key="4">
    <source>
        <dbReference type="Pfam" id="PF21302"/>
    </source>
</evidence>
<dbReference type="Pfam" id="PF21302">
    <property type="entry name" value="Zn_ribbon_RlmA"/>
    <property type="match status" value="1"/>
</dbReference>
<accession>A0AA87CR55</accession>
<dbReference type="AlphaFoldDB" id="A0AA87CR55"/>
<dbReference type="GO" id="GO:0032259">
    <property type="term" value="P:methylation"/>
    <property type="evidence" value="ECO:0007669"/>
    <property type="project" value="UniProtKB-KW"/>
</dbReference>
<comment type="caution">
    <text evidence="5">The sequence shown here is derived from an EMBL/GenBank/DDBJ whole genome shotgun (WGS) entry which is preliminary data.</text>
</comment>
<evidence type="ECO:0000256" key="1">
    <source>
        <dbReference type="PIRSR" id="PIRSR018249-1"/>
    </source>
</evidence>
<dbReference type="GO" id="GO:0046872">
    <property type="term" value="F:metal ion binding"/>
    <property type="evidence" value="ECO:0007669"/>
    <property type="project" value="UniProtKB-KW"/>
</dbReference>
<dbReference type="GO" id="GO:0008168">
    <property type="term" value="F:methyltransferase activity"/>
    <property type="evidence" value="ECO:0007669"/>
    <property type="project" value="UniProtKB-KW"/>
</dbReference>
<sequence>MGNIQPVALNLYGILLFIYQDIPVMSYQCPLCFSPLKLNNNSWQCSNNHQFDRAKEGYVNLLPVQHKRSKDPGDSAEMMQSRRQFLNAGHYDPMRQCVTEKLAQYLSEQSENVLDIGCGEGYYTDYFMQSLIKQRAIKAVFGLDVSKAAIRYAAKRYPSVNFCVASSHRLPFPEQSIDAIVRIYAPCKAEELARVLQRSGILITVTPAPEHLQELKQLIYSEVKLHPIKEEALPQFKLVDETNLKYSMHLTGDEAFALLEMTPFAWRASVDVKNTLQQSEPKDYTADFLIRVYQLID</sequence>
<dbReference type="NCBIfam" id="NF008300">
    <property type="entry name" value="PRK11088.1"/>
    <property type="match status" value="1"/>
</dbReference>
<evidence type="ECO:0000313" key="6">
    <source>
        <dbReference type="Proteomes" id="UP000004506"/>
    </source>
</evidence>
<dbReference type="InterPro" id="IPR048647">
    <property type="entry name" value="RlmA_N"/>
</dbReference>
<dbReference type="Pfam" id="PF13847">
    <property type="entry name" value="Methyltransf_31"/>
    <property type="match status" value="1"/>
</dbReference>
<dbReference type="PIRSF" id="PIRSF018249">
    <property type="entry name" value="MyrA_prd"/>
    <property type="match status" value="1"/>
</dbReference>
<reference evidence="5 6" key="3">
    <citation type="submission" date="2008-05" db="EMBL/GenBank/DDBJ databases">
        <authorList>
            <person name="Fulton L."/>
            <person name="Clifton S."/>
            <person name="Fulton B."/>
            <person name="Xu J."/>
            <person name="Minx P."/>
            <person name="Pepin K.H."/>
            <person name="Johnson M."/>
            <person name="Thiruvilangam P."/>
            <person name="Bhonagiri V."/>
            <person name="Nash W.E."/>
            <person name="Mardis E.R."/>
            <person name="Wilson R.K."/>
        </authorList>
    </citation>
    <scope>NUCLEOTIDE SEQUENCE [LARGE SCALE GENOMIC DNA]</scope>
    <source>
        <strain evidence="5 6">ATCC 25827</strain>
    </source>
</reference>
<dbReference type="Gene3D" id="3.40.50.150">
    <property type="entry name" value="Vaccinia Virus protein VP39"/>
    <property type="match status" value="1"/>
</dbReference>